<dbReference type="EMBL" id="CP121252">
    <property type="protein sequence ID" value="WFP17267.1"/>
    <property type="molecule type" value="Genomic_DNA"/>
</dbReference>
<dbReference type="GO" id="GO:0004386">
    <property type="term" value="F:helicase activity"/>
    <property type="evidence" value="ECO:0007669"/>
    <property type="project" value="UniProtKB-KW"/>
</dbReference>
<feature type="domain" description="Helicase XPB/Ssl2 N-terminal" evidence="2">
    <location>
        <begin position="487"/>
        <end position="606"/>
    </location>
</feature>
<feature type="compositionally biased region" description="Low complexity" evidence="1">
    <location>
        <begin position="358"/>
        <end position="379"/>
    </location>
</feature>
<name>A0ABY8H9H6_9MICC</name>
<organism evidence="3 4">
    <name type="scientific">Citricoccus muralis</name>
    <dbReference type="NCBI Taxonomy" id="169134"/>
    <lineage>
        <taxon>Bacteria</taxon>
        <taxon>Bacillati</taxon>
        <taxon>Actinomycetota</taxon>
        <taxon>Actinomycetes</taxon>
        <taxon>Micrococcales</taxon>
        <taxon>Micrococcaceae</taxon>
        <taxon>Citricoccus</taxon>
    </lineage>
</organism>
<feature type="region of interest" description="Disordered" evidence="1">
    <location>
        <begin position="629"/>
        <end position="659"/>
    </location>
</feature>
<sequence>MTTLLQHLSDRSDDELRLLFRLRPDLCIPGVADFSALATRASTQMSVLRALERLNEPQLQALSTAVVHGQDSVSLAELAALLAPDAAEHEDELAATVAELVERVLLLPAEDERWNVPGPVHRALGTYPAELGRPAAVLGSDHSARSREEIRRRIVEHPSVTQEDDAARVQRGLELLAHSPVARVPDPAGAVLTVLLDTGILVRVTEDTAELPRETGLALRGGTLFPAFSIAPPTSGAARVLPMLVNNAAAAAISDLLRGMTHLVRAASSARGVPTLRSGGVGVREVQQLARRLDADVEDTTWLLELAAAADVIALNPDTSRWESRYTTALWGRLPRHRQWHLLAAGWLSSQRAPFTAPLAAPAQQRSSSASGATPGRALAPDRARADAPRLRQGLLDAAADLDARHPGTAVVNELETFRRWQHPRSITRTQAFTTPLAGEAERLGLFGAQALTSPGRALAEQGLEGLDAAADAVAELLPAPIRTLRLQADLTAVAPGFLDPELAAHLERFADDEGDGTAAVFRFSAESVRRGLDDGLTAEAMLELLAAHSSDALPQTLRYLIDDTARRHLALAVHRAGAVLTVEEPATLTTLLAMPELAPAGLQRLSDTIALSRLDDAELHALLAETGRRAARRGHHTENSRSPLIPGPGGAAVPTGRVTPASGLAVTVASQQLTEDDIEAQIRHLRTAPTRPTPTGEGPEELIAGLTEAAAHRRELSVTTANHQGAHVTRRLLPTAVGDGRLRGRDLQRDTDVIVPLHRVVSAVPVHPAQPTESTVPAEEHS</sequence>
<evidence type="ECO:0000256" key="1">
    <source>
        <dbReference type="SAM" id="MobiDB-lite"/>
    </source>
</evidence>
<gene>
    <name evidence="3" type="ORF">P8192_03900</name>
</gene>
<keyword evidence="4" id="KW-1185">Reference proteome</keyword>
<protein>
    <submittedName>
        <fullName evidence="3">Helicase-associated domain-containing protein</fullName>
    </submittedName>
</protein>
<dbReference type="InterPro" id="IPR032830">
    <property type="entry name" value="XPB/Ssl2_N"/>
</dbReference>
<dbReference type="Pfam" id="PF13625">
    <property type="entry name" value="Helicase_C_3"/>
    <property type="match status" value="1"/>
</dbReference>
<proteinExistence type="predicted"/>
<dbReference type="RefSeq" id="WP_278158648.1">
    <property type="nucleotide sequence ID" value="NZ_CP121252.1"/>
</dbReference>
<keyword evidence="3" id="KW-0347">Helicase</keyword>
<accession>A0ABY8H9H6</accession>
<evidence type="ECO:0000313" key="4">
    <source>
        <dbReference type="Proteomes" id="UP001219037"/>
    </source>
</evidence>
<keyword evidence="3" id="KW-0547">Nucleotide-binding</keyword>
<reference evidence="3 4" key="1">
    <citation type="submission" date="2023-04" db="EMBL/GenBank/DDBJ databases">
        <title>Funneling lignin-derived compounds into biodiesel using alkali-halophilic Citricoccus sp. P2.</title>
        <authorList>
            <person name="Luo C.-B."/>
        </authorList>
    </citation>
    <scope>NUCLEOTIDE SEQUENCE [LARGE SCALE GENOMIC DNA]</scope>
    <source>
        <strain evidence="3 4">P2</strain>
    </source>
</reference>
<keyword evidence="3" id="KW-0067">ATP-binding</keyword>
<evidence type="ECO:0000313" key="3">
    <source>
        <dbReference type="EMBL" id="WFP17267.1"/>
    </source>
</evidence>
<feature type="region of interest" description="Disordered" evidence="1">
    <location>
        <begin position="358"/>
        <end position="386"/>
    </location>
</feature>
<keyword evidence="3" id="KW-0378">Hydrolase</keyword>
<dbReference type="Proteomes" id="UP001219037">
    <property type="component" value="Chromosome"/>
</dbReference>
<evidence type="ECO:0000259" key="2">
    <source>
        <dbReference type="Pfam" id="PF13625"/>
    </source>
</evidence>